<evidence type="ECO:0000256" key="6">
    <source>
        <dbReference type="ARBA" id="ARBA00022989"/>
    </source>
</evidence>
<keyword evidence="11" id="KW-1185">Reference proteome</keyword>
<evidence type="ECO:0000256" key="2">
    <source>
        <dbReference type="ARBA" id="ARBA00006488"/>
    </source>
</evidence>
<comment type="caution">
    <text evidence="10">The sequence shown here is derived from an EMBL/GenBank/DDBJ whole genome shotgun (WGS) entry which is preliminary data.</text>
</comment>
<dbReference type="Pfam" id="PF02167">
    <property type="entry name" value="Cytochrom_C1"/>
    <property type="match status" value="2"/>
</dbReference>
<evidence type="ECO:0000256" key="7">
    <source>
        <dbReference type="ARBA" id="ARBA00023004"/>
    </source>
</evidence>
<dbReference type="InterPro" id="IPR002326">
    <property type="entry name" value="Cyt_c1"/>
</dbReference>
<comment type="cofactor">
    <cofactor evidence="9">
        <name>heme c</name>
        <dbReference type="ChEBI" id="CHEBI:61717"/>
    </cofactor>
    <text evidence="9">Binds 1 heme c group covalently per subunit.</text>
</comment>
<evidence type="ECO:0000256" key="4">
    <source>
        <dbReference type="ARBA" id="ARBA00022692"/>
    </source>
</evidence>
<dbReference type="PANTHER" id="PTHR10266">
    <property type="entry name" value="CYTOCHROME C1"/>
    <property type="match status" value="1"/>
</dbReference>
<sequence>MLATGGAGLAEALLSALSASDLQPYAPSCPWSHHGLLSSLDHTSIQRGFQVYKQVCSSCHSMDFVAHRHLAGVRYTEGEAAALVEEAEVQGGPSEDGEMFTWPGKLSDYFLKPHPNPEAARAANNGPCPLPSAASCELGTAAIAMAPPIYPEVLEFDDDSPATMSQLAKDVCTFLCWHLSQSMVIANAWDSRC</sequence>
<dbReference type="PANTHER" id="PTHR10266:SF3">
    <property type="entry name" value="CYTOCHROME C1, HEME PROTEIN, MITOCHONDRIAL"/>
    <property type="match status" value="1"/>
</dbReference>
<feature type="binding site" description="covalent" evidence="9">
    <location>
        <position position="60"/>
    </location>
    <ligand>
        <name>heme c</name>
        <dbReference type="ChEBI" id="CHEBI:61717"/>
    </ligand>
</feature>
<protein>
    <submittedName>
        <fullName evidence="10">Cytochrome c1</fullName>
    </submittedName>
</protein>
<dbReference type="GO" id="GO:0020037">
    <property type="term" value="F:heme binding"/>
    <property type="evidence" value="ECO:0007669"/>
    <property type="project" value="InterPro"/>
</dbReference>
<proteinExistence type="inferred from homology"/>
<reference evidence="10 11" key="1">
    <citation type="journal article" date="2019" name="Mol. Ecol. Resour.">
        <title>Improving Illumina assemblies with Hi-C and long reads: an example with the North African dromedary.</title>
        <authorList>
            <person name="Elbers J.P."/>
            <person name="Rogers M.F."/>
            <person name="Perelman P.L."/>
            <person name="Proskuryakova A.A."/>
            <person name="Serdyukova N.A."/>
            <person name="Johnson W.E."/>
            <person name="Horin P."/>
            <person name="Corander J."/>
            <person name="Murphy D."/>
            <person name="Burger P.A."/>
        </authorList>
    </citation>
    <scope>NUCLEOTIDE SEQUENCE [LARGE SCALE GENOMIC DNA]</scope>
    <source>
        <strain evidence="10">Drom800</strain>
        <tissue evidence="10">Blood</tissue>
    </source>
</reference>
<keyword evidence="3 9" id="KW-0349">Heme</keyword>
<accession>A0A5N4DP27</accession>
<dbReference type="GO" id="GO:0006122">
    <property type="term" value="P:mitochondrial electron transport, ubiquinol to cytochrome c"/>
    <property type="evidence" value="ECO:0007669"/>
    <property type="project" value="TreeGrafter"/>
</dbReference>
<dbReference type="GO" id="GO:0046872">
    <property type="term" value="F:metal ion binding"/>
    <property type="evidence" value="ECO:0007669"/>
    <property type="project" value="UniProtKB-KW"/>
</dbReference>
<dbReference type="GO" id="GO:0016020">
    <property type="term" value="C:membrane"/>
    <property type="evidence" value="ECO:0007669"/>
    <property type="project" value="UniProtKB-SubCell"/>
</dbReference>
<comment type="subcellular location">
    <subcellularLocation>
        <location evidence="1">Membrane</location>
    </subcellularLocation>
</comment>
<organism evidence="10 11">
    <name type="scientific">Camelus dromedarius</name>
    <name type="common">Dromedary</name>
    <name type="synonym">Arabian camel</name>
    <dbReference type="NCBI Taxonomy" id="9838"/>
    <lineage>
        <taxon>Eukaryota</taxon>
        <taxon>Metazoa</taxon>
        <taxon>Chordata</taxon>
        <taxon>Craniata</taxon>
        <taxon>Vertebrata</taxon>
        <taxon>Euteleostomi</taxon>
        <taxon>Mammalia</taxon>
        <taxon>Eutheria</taxon>
        <taxon>Laurasiatheria</taxon>
        <taxon>Artiodactyla</taxon>
        <taxon>Tylopoda</taxon>
        <taxon>Camelidae</taxon>
        <taxon>Camelus</taxon>
    </lineage>
</organism>
<evidence type="ECO:0000256" key="5">
    <source>
        <dbReference type="ARBA" id="ARBA00022723"/>
    </source>
</evidence>
<keyword evidence="4" id="KW-0812">Transmembrane</keyword>
<keyword evidence="5 9" id="KW-0479">Metal-binding</keyword>
<evidence type="ECO:0000256" key="1">
    <source>
        <dbReference type="ARBA" id="ARBA00004370"/>
    </source>
</evidence>
<evidence type="ECO:0000256" key="9">
    <source>
        <dbReference type="PIRSR" id="PIRSR602326-1"/>
    </source>
</evidence>
<dbReference type="Gene3D" id="1.10.760.10">
    <property type="entry name" value="Cytochrome c-like domain"/>
    <property type="match status" value="2"/>
</dbReference>
<keyword evidence="6" id="KW-1133">Transmembrane helix</keyword>
<gene>
    <name evidence="10" type="ORF">Cadr_000015400</name>
</gene>
<feature type="binding site" description="covalent" evidence="9">
    <location>
        <position position="56"/>
    </location>
    <ligand>
        <name>heme c</name>
        <dbReference type="ChEBI" id="CHEBI:61717"/>
    </ligand>
</feature>
<dbReference type="SUPFAM" id="SSF46626">
    <property type="entry name" value="Cytochrome c"/>
    <property type="match status" value="1"/>
</dbReference>
<evidence type="ECO:0000256" key="8">
    <source>
        <dbReference type="ARBA" id="ARBA00023136"/>
    </source>
</evidence>
<evidence type="ECO:0000313" key="10">
    <source>
        <dbReference type="EMBL" id="KAB1272855.1"/>
    </source>
</evidence>
<dbReference type="PRINTS" id="PR00603">
    <property type="entry name" value="CYTOCHROMEC1"/>
</dbReference>
<dbReference type="Proteomes" id="UP000299084">
    <property type="component" value="Unassembled WGS sequence"/>
</dbReference>
<dbReference type="AlphaFoldDB" id="A0A5N4DP27"/>
<name>A0A5N4DP27_CAMDR</name>
<dbReference type="EMBL" id="JWIN03000010">
    <property type="protein sequence ID" value="KAB1272855.1"/>
    <property type="molecule type" value="Genomic_DNA"/>
</dbReference>
<keyword evidence="7 9" id="KW-0408">Iron</keyword>
<keyword evidence="8" id="KW-0472">Membrane</keyword>
<dbReference type="InterPro" id="IPR036909">
    <property type="entry name" value="Cyt_c-like_dom_sf"/>
</dbReference>
<evidence type="ECO:0000313" key="11">
    <source>
        <dbReference type="Proteomes" id="UP000299084"/>
    </source>
</evidence>
<comment type="similarity">
    <text evidence="2">Belongs to the cytochrome c family.</text>
</comment>
<evidence type="ECO:0000256" key="3">
    <source>
        <dbReference type="ARBA" id="ARBA00022617"/>
    </source>
</evidence>
<feature type="binding site" description="covalent" evidence="9">
    <location>
        <position position="59"/>
    </location>
    <ligand>
        <name>heme c</name>
        <dbReference type="ChEBI" id="CHEBI:61717"/>
    </ligand>
</feature>
<dbReference type="SMR" id="A0A5N4DP27"/>
<dbReference type="GO" id="GO:0009055">
    <property type="term" value="F:electron transfer activity"/>
    <property type="evidence" value="ECO:0007669"/>
    <property type="project" value="InterPro"/>
</dbReference>
<dbReference type="GO" id="GO:0005739">
    <property type="term" value="C:mitochondrion"/>
    <property type="evidence" value="ECO:0007669"/>
    <property type="project" value="GOC"/>
</dbReference>